<dbReference type="EC" id="3.2.1.106" evidence="11"/>
<comment type="caution">
    <text evidence="13">The sequence shown here is derived from an EMBL/GenBank/DDBJ whole genome shotgun (WGS) entry which is preliminary data.</text>
</comment>
<comment type="subcellular location">
    <subcellularLocation>
        <location evidence="1">Endoplasmic reticulum membrane</location>
        <topology evidence="1">Single-pass type II membrane protein</topology>
    </subcellularLocation>
</comment>
<evidence type="ECO:0000256" key="4">
    <source>
        <dbReference type="ARBA" id="ARBA00022801"/>
    </source>
</evidence>
<evidence type="ECO:0000256" key="2">
    <source>
        <dbReference type="ARBA" id="ARBA00010833"/>
    </source>
</evidence>
<feature type="domain" description="Glycosyl hydrolase family 63 C-terminal" evidence="12">
    <location>
        <begin position="6"/>
        <end position="437"/>
    </location>
</feature>
<keyword evidence="6" id="KW-0735">Signal-anchor</keyword>
<dbReference type="InterPro" id="IPR012341">
    <property type="entry name" value="6hp_glycosidase-like_sf"/>
</dbReference>
<evidence type="ECO:0000256" key="1">
    <source>
        <dbReference type="ARBA" id="ARBA00004648"/>
    </source>
</evidence>
<accession>A0A367JEI6</accession>
<organism evidence="13 14">
    <name type="scientific">Rhizopus azygosporus</name>
    <name type="common">Rhizopus microsporus var. azygosporus</name>
    <dbReference type="NCBI Taxonomy" id="86630"/>
    <lineage>
        <taxon>Eukaryota</taxon>
        <taxon>Fungi</taxon>
        <taxon>Fungi incertae sedis</taxon>
        <taxon>Mucoromycota</taxon>
        <taxon>Mucoromycotina</taxon>
        <taxon>Mucoromycetes</taxon>
        <taxon>Mucorales</taxon>
        <taxon>Mucorineae</taxon>
        <taxon>Rhizopodaceae</taxon>
        <taxon>Rhizopus</taxon>
    </lineage>
</organism>
<dbReference type="SUPFAM" id="SSF48208">
    <property type="entry name" value="Six-hairpin glycosidases"/>
    <property type="match status" value="1"/>
</dbReference>
<gene>
    <name evidence="13" type="primary">CWH41_2</name>
    <name evidence="13" type="ORF">CU097_001877</name>
</gene>
<evidence type="ECO:0000256" key="10">
    <source>
        <dbReference type="ARBA" id="ARBA00023295"/>
    </source>
</evidence>
<dbReference type="GO" id="GO:0005789">
    <property type="term" value="C:endoplasmic reticulum membrane"/>
    <property type="evidence" value="ECO:0007669"/>
    <property type="project" value="UniProtKB-SubCell"/>
</dbReference>
<evidence type="ECO:0000256" key="9">
    <source>
        <dbReference type="ARBA" id="ARBA00023180"/>
    </source>
</evidence>
<sequence>SEKPLTSEKLGIALVNKEEEFNARFEATFRLKEKGFSNNKVEFAQYLLSNLLGGIGYFHGSSVVDRSHPPMLDEEDFKGEPVRPELTKPQALFTATPSRPFFPRGFYWDEGFHQLLIGEWDNDLSLDIIKHWVSLIDENGWVAREQILGEEARSKVPPEFQTQFPHYANPPTLYLAIKHFIDRLEAHQQQKLLESMVDSQLKMGTLDESSVLRNLHLDQSELASHWLKAIYSKLRQNWLWFRSTQRGHLKKFGREASSDEAYRWRGRTPNHTLTSGLDDYPRGDPSVGELHLDLHSWMAFCTGLLKEIAHKLGPEYDKDMNEYAQIQQDILANLDDLHWNEEKQMYCDQALDETQSPIHVCHKGYLSLFPMVLGLLPADSPKLGAILDMIQDKQELWSSYGLRSLSASDPFFGTGENYWRGPVWLNINYLTLQSLYKPTVALDFLSIHYLMKMRFTLFALAFTFAIAANAATLNSRSSPEVQSCVNDLTFLQNQLKTTANAVNTYLSAAGSDGATGVLNSEQALINAVDGAGASCCTIHSAVSADEAASLISVSQVLAVDVESALNAMVAKKAEFDAVESTTPAVKADLQKLQPKVNTLTGCILTAMPDGRHNDVAEYITKINSAFSNVNTAFEI</sequence>
<dbReference type="InterPro" id="IPR004888">
    <property type="entry name" value="Glycoside_hydrolase_63"/>
</dbReference>
<dbReference type="PANTHER" id="PTHR10412:SF11">
    <property type="entry name" value="MANNOSYL-OLIGOSACCHARIDE GLUCOSIDASE"/>
    <property type="match status" value="1"/>
</dbReference>
<keyword evidence="14" id="KW-1185">Reference proteome</keyword>
<dbReference type="STRING" id="86630.A0A367JEI6"/>
<keyword evidence="9" id="KW-0325">Glycoprotein</keyword>
<reference evidence="13 14" key="1">
    <citation type="journal article" date="2018" name="G3 (Bethesda)">
        <title>Phylogenetic and Phylogenomic Definition of Rhizopus Species.</title>
        <authorList>
            <person name="Gryganskyi A.P."/>
            <person name="Golan J."/>
            <person name="Dolatabadi S."/>
            <person name="Mondo S."/>
            <person name="Robb S."/>
            <person name="Idnurm A."/>
            <person name="Muszewska A."/>
            <person name="Steczkiewicz K."/>
            <person name="Masonjones S."/>
            <person name="Liao H.L."/>
            <person name="Gajdeczka M.T."/>
            <person name="Anike F."/>
            <person name="Vuek A."/>
            <person name="Anishchenko I.M."/>
            <person name="Voigt K."/>
            <person name="de Hoog G.S."/>
            <person name="Smith M.E."/>
            <person name="Heitman J."/>
            <person name="Vilgalys R."/>
            <person name="Stajich J.E."/>
        </authorList>
    </citation>
    <scope>NUCLEOTIDE SEQUENCE [LARGE SCALE GENOMIC DNA]</scope>
    <source>
        <strain evidence="13 14">CBS 357.93</strain>
    </source>
</reference>
<keyword evidence="10" id="KW-0326">Glycosidase</keyword>
<evidence type="ECO:0000313" key="13">
    <source>
        <dbReference type="EMBL" id="RCH88279.1"/>
    </source>
</evidence>
<name>A0A367JEI6_RHIAZ</name>
<keyword evidence="4" id="KW-0378">Hydrolase</keyword>
<dbReference type="Gene3D" id="1.50.10.10">
    <property type="match status" value="1"/>
</dbReference>
<dbReference type="AlphaFoldDB" id="A0A367JEI6"/>
<evidence type="ECO:0000256" key="11">
    <source>
        <dbReference type="ARBA" id="ARBA00038888"/>
    </source>
</evidence>
<dbReference type="Proteomes" id="UP000252139">
    <property type="component" value="Unassembled WGS sequence"/>
</dbReference>
<evidence type="ECO:0000313" key="14">
    <source>
        <dbReference type="Proteomes" id="UP000252139"/>
    </source>
</evidence>
<evidence type="ECO:0000259" key="12">
    <source>
        <dbReference type="Pfam" id="PF03200"/>
    </source>
</evidence>
<dbReference type="OrthoDB" id="410058at2759"/>
<dbReference type="InterPro" id="IPR021054">
    <property type="entry name" value="Cell_wall_mannoprotein_1"/>
</dbReference>
<dbReference type="InterPro" id="IPR008928">
    <property type="entry name" value="6-hairpin_glycosidase_sf"/>
</dbReference>
<dbReference type="EMBL" id="PJQL01001496">
    <property type="protein sequence ID" value="RCH88279.1"/>
    <property type="molecule type" value="Genomic_DNA"/>
</dbReference>
<proteinExistence type="inferred from homology"/>
<dbReference type="Gene3D" id="1.20.1280.140">
    <property type="match status" value="1"/>
</dbReference>
<evidence type="ECO:0000256" key="6">
    <source>
        <dbReference type="ARBA" id="ARBA00022968"/>
    </source>
</evidence>
<feature type="non-terminal residue" evidence="13">
    <location>
        <position position="1"/>
    </location>
</feature>
<evidence type="ECO:0000256" key="3">
    <source>
        <dbReference type="ARBA" id="ARBA00022692"/>
    </source>
</evidence>
<keyword evidence="5" id="KW-0256">Endoplasmic reticulum</keyword>
<keyword evidence="3" id="KW-0812">Transmembrane</keyword>
<dbReference type="PANTHER" id="PTHR10412">
    <property type="entry name" value="MANNOSYL-OLIGOSACCHARIDE GLUCOSIDASE"/>
    <property type="match status" value="1"/>
</dbReference>
<keyword evidence="7" id="KW-1133">Transmembrane helix</keyword>
<dbReference type="GO" id="GO:0006487">
    <property type="term" value="P:protein N-linked glycosylation"/>
    <property type="evidence" value="ECO:0007669"/>
    <property type="project" value="TreeGrafter"/>
</dbReference>
<keyword evidence="8" id="KW-0472">Membrane</keyword>
<protein>
    <recommendedName>
        <fullName evidence="11">mannosyl-oligosaccharide glucosidase</fullName>
        <ecNumber evidence="11">3.2.1.106</ecNumber>
    </recommendedName>
</protein>
<comment type="similarity">
    <text evidence="2">Belongs to the glycosyl hydrolase 63 family.</text>
</comment>
<evidence type="ECO:0000256" key="5">
    <source>
        <dbReference type="ARBA" id="ARBA00022824"/>
    </source>
</evidence>
<evidence type="ECO:0000256" key="8">
    <source>
        <dbReference type="ARBA" id="ARBA00023136"/>
    </source>
</evidence>
<evidence type="ECO:0000256" key="7">
    <source>
        <dbReference type="ARBA" id="ARBA00022989"/>
    </source>
</evidence>
<dbReference type="Pfam" id="PF12296">
    <property type="entry name" value="HsbA"/>
    <property type="match status" value="1"/>
</dbReference>
<dbReference type="GO" id="GO:0009311">
    <property type="term" value="P:oligosaccharide metabolic process"/>
    <property type="evidence" value="ECO:0007669"/>
    <property type="project" value="InterPro"/>
</dbReference>
<dbReference type="GO" id="GO:0004573">
    <property type="term" value="F:Glc3Man9GlcNAc2 oligosaccharide glucosidase activity"/>
    <property type="evidence" value="ECO:0007669"/>
    <property type="project" value="UniProtKB-EC"/>
</dbReference>
<dbReference type="Pfam" id="PF03200">
    <property type="entry name" value="Glyco_hydro_63"/>
    <property type="match status" value="1"/>
</dbReference>
<dbReference type="InterPro" id="IPR031335">
    <property type="entry name" value="Glyco_hydro_63_C"/>
</dbReference>